<comment type="subcellular location">
    <subcellularLocation>
        <location evidence="2">Secreted</location>
    </subcellularLocation>
</comment>
<keyword evidence="6" id="KW-1185">Reference proteome</keyword>
<evidence type="ECO:0000313" key="5">
    <source>
        <dbReference type="EMBL" id="OQP64048.1"/>
    </source>
</evidence>
<dbReference type="InterPro" id="IPR002022">
    <property type="entry name" value="Pec_lyase"/>
</dbReference>
<keyword evidence="2" id="KW-0119">Carbohydrate metabolism</keyword>
<feature type="chain" id="PRO_5010741743" description="Pectate lyase domain-containing protein" evidence="3">
    <location>
        <begin position="22"/>
        <end position="442"/>
    </location>
</feature>
<sequence length="442" mass="47537">MRKHIVPLVLGVALCLSGLYAKSQCTVTGWASQNGGVTGGGTATATTVTTYAELKTAITTTSVKNIVVSGAITIPSGGRISFQDQSGKTIFGLPGSKLVSTDLTKDNSGIIYVKRCTNIILRNLTFEGPGAYDTDGWDNITLDNCSNVWVDHCEFQDGLDGNFDIKNMSDYITVTWCKFIYNKAPIPGGPGGADDHRFSDLFGSSDGATADRGHLRITMQNNWWAQGCVARMPRVRFGQVHVVNNLFNSTVAKQCVQAGFEADLLIESNVFENVTKPIDKMNNDFTAITEQNNIFTNTTGNTTGSGTAFTPPYTLTITPVANVKSTVMASAGATLSSDCMIVLDLPTKNKLTTSEEIQSTVIYPNPAKDKAMIAVALKKNEQAEIKIYDTQGRLVNVLQTVTATTAGTQSIPYNVKGNRPGIYNVVITTSNGVKSTYRLMVQ</sequence>
<proteinExistence type="inferred from homology"/>
<dbReference type="OrthoDB" id="9804661at2"/>
<dbReference type="InterPro" id="IPR045032">
    <property type="entry name" value="PEL"/>
</dbReference>
<dbReference type="NCBIfam" id="TIGR04183">
    <property type="entry name" value="Por_Secre_tail"/>
    <property type="match status" value="1"/>
</dbReference>
<evidence type="ECO:0000313" key="6">
    <source>
        <dbReference type="Proteomes" id="UP000192796"/>
    </source>
</evidence>
<dbReference type="SUPFAM" id="SSF51126">
    <property type="entry name" value="Pectin lyase-like"/>
    <property type="match status" value="1"/>
</dbReference>
<dbReference type="GO" id="GO:0000272">
    <property type="term" value="P:polysaccharide catabolic process"/>
    <property type="evidence" value="ECO:0007669"/>
    <property type="project" value="UniProtKB-KW"/>
</dbReference>
<dbReference type="InterPro" id="IPR012334">
    <property type="entry name" value="Pectin_lyas_fold"/>
</dbReference>
<keyword evidence="1 2" id="KW-0456">Lyase</keyword>
<comment type="caution">
    <text evidence="5">The sequence shown here is derived from an EMBL/GenBank/DDBJ whole genome shotgun (WGS) entry which is preliminary data.</text>
</comment>
<feature type="domain" description="Pectate lyase" evidence="4">
    <location>
        <begin position="41"/>
        <end position="277"/>
    </location>
</feature>
<organism evidence="5 6">
    <name type="scientific">Niastella vici</name>
    <dbReference type="NCBI Taxonomy" id="1703345"/>
    <lineage>
        <taxon>Bacteria</taxon>
        <taxon>Pseudomonadati</taxon>
        <taxon>Bacteroidota</taxon>
        <taxon>Chitinophagia</taxon>
        <taxon>Chitinophagales</taxon>
        <taxon>Chitinophagaceae</taxon>
        <taxon>Niastella</taxon>
    </lineage>
</organism>
<evidence type="ECO:0000256" key="1">
    <source>
        <dbReference type="ARBA" id="ARBA00023239"/>
    </source>
</evidence>
<dbReference type="STRING" id="1703345.A3860_21795"/>
<evidence type="ECO:0000256" key="2">
    <source>
        <dbReference type="RuleBase" id="RU361173"/>
    </source>
</evidence>
<dbReference type="GO" id="GO:0005576">
    <property type="term" value="C:extracellular region"/>
    <property type="evidence" value="ECO:0007669"/>
    <property type="project" value="UniProtKB-SubCell"/>
</dbReference>
<reference evidence="5 6" key="1">
    <citation type="submission" date="2016-03" db="EMBL/GenBank/DDBJ databases">
        <title>Niastella vici sp. nov., isolated from farmland soil.</title>
        <authorList>
            <person name="Chen L."/>
            <person name="Wang D."/>
            <person name="Yang S."/>
            <person name="Wang G."/>
        </authorList>
    </citation>
    <scope>NUCLEOTIDE SEQUENCE [LARGE SCALE GENOMIC DNA]</scope>
    <source>
        <strain evidence="5 6">DJ57</strain>
    </source>
</reference>
<dbReference type="EMBL" id="LVYD01000043">
    <property type="protein sequence ID" value="OQP64048.1"/>
    <property type="molecule type" value="Genomic_DNA"/>
</dbReference>
<accession>A0A1V9G0J5</accession>
<dbReference type="Pfam" id="PF18962">
    <property type="entry name" value="Por_Secre_tail"/>
    <property type="match status" value="1"/>
</dbReference>
<dbReference type="SMART" id="SM00656">
    <property type="entry name" value="Amb_all"/>
    <property type="match status" value="1"/>
</dbReference>
<gene>
    <name evidence="5" type="ORF">A3860_21795</name>
</gene>
<dbReference type="Gene3D" id="2.160.20.10">
    <property type="entry name" value="Single-stranded right-handed beta-helix, Pectin lyase-like"/>
    <property type="match status" value="1"/>
</dbReference>
<dbReference type="InterPro" id="IPR026444">
    <property type="entry name" value="Secre_tail"/>
</dbReference>
<name>A0A1V9G0J5_9BACT</name>
<dbReference type="GO" id="GO:0030570">
    <property type="term" value="F:pectate lyase activity"/>
    <property type="evidence" value="ECO:0007669"/>
    <property type="project" value="InterPro"/>
</dbReference>
<dbReference type="AlphaFoldDB" id="A0A1V9G0J5"/>
<keyword evidence="2" id="KW-0624">Polysaccharide degradation</keyword>
<dbReference type="PANTHER" id="PTHR31683">
    <property type="entry name" value="PECTATE LYASE 18-RELATED"/>
    <property type="match status" value="1"/>
</dbReference>
<dbReference type="Pfam" id="PF00544">
    <property type="entry name" value="Pectate_lyase_4"/>
    <property type="match status" value="1"/>
</dbReference>
<keyword evidence="2" id="KW-0964">Secreted</keyword>
<protein>
    <recommendedName>
        <fullName evidence="4">Pectate lyase domain-containing protein</fullName>
    </recommendedName>
</protein>
<dbReference type="InterPro" id="IPR011050">
    <property type="entry name" value="Pectin_lyase_fold/virulence"/>
</dbReference>
<dbReference type="Proteomes" id="UP000192796">
    <property type="component" value="Unassembled WGS sequence"/>
</dbReference>
<keyword evidence="3" id="KW-0732">Signal</keyword>
<feature type="signal peptide" evidence="3">
    <location>
        <begin position="1"/>
        <end position="21"/>
    </location>
</feature>
<comment type="similarity">
    <text evidence="2">Belongs to the polysaccharide lyase 1 family.</text>
</comment>
<evidence type="ECO:0000259" key="4">
    <source>
        <dbReference type="SMART" id="SM00656"/>
    </source>
</evidence>
<evidence type="ECO:0000256" key="3">
    <source>
        <dbReference type="SAM" id="SignalP"/>
    </source>
</evidence>
<dbReference type="PANTHER" id="PTHR31683:SF18">
    <property type="entry name" value="PECTATE LYASE 21-RELATED"/>
    <property type="match status" value="1"/>
</dbReference>
<dbReference type="RefSeq" id="WP_158085237.1">
    <property type="nucleotide sequence ID" value="NZ_LVYD01000043.1"/>
</dbReference>